<evidence type="ECO:0000256" key="2">
    <source>
        <dbReference type="ARBA" id="ARBA00038209"/>
    </source>
</evidence>
<sequence length="381" mass="43342">MTKKMKVMTVFGTRPEAIKMSPLILEMKKYNDYMETIVTVTGQHREMLDQVLQIFDIKPDYDLNIMKERQTLVEITARVLERLDKIIKEVSPDIILVHGDTTTTFVAGLAAFYNQIPVGHVEAGLRTWNKYSPFPEEMNRQLTGVLTDLHFSPTQKAANNLLQEGKKEDSIFVTGNTAIDALKTTVKDHYEHPLLKNLNNKRFLLVTAHRRENLGAPMRNMFRAIKRILSKYNDLHVIYPVHLNPVVREIVEEELGNDPRIHLIEPLGVVDFHNFAARAHLILTDSGGVQEEAPSLGVPVLVLRDTTERPEGIEAGTLKLAGTDEDSIYQLGDELLSNEEIYKKMAQASNPYGDGEASRRIVEAILYHFNILSERPREFFV</sequence>
<dbReference type="NCBIfam" id="TIGR00236">
    <property type="entry name" value="wecB"/>
    <property type="match status" value="1"/>
</dbReference>
<dbReference type="InterPro" id="IPR003331">
    <property type="entry name" value="UDP_GlcNAc_Epimerase_2_dom"/>
</dbReference>
<dbReference type="RefSeq" id="WP_307324425.1">
    <property type="nucleotide sequence ID" value="NZ_JAUSUG010000006.1"/>
</dbReference>
<gene>
    <name evidence="6" type="ORF">J2S74_001824</name>
</gene>
<dbReference type="SUPFAM" id="SSF53756">
    <property type="entry name" value="UDP-Glycosyltransferase/glycogen phosphorylase"/>
    <property type="match status" value="1"/>
</dbReference>
<dbReference type="PANTHER" id="PTHR43174">
    <property type="entry name" value="UDP-N-ACETYLGLUCOSAMINE 2-EPIMERASE"/>
    <property type="match status" value="1"/>
</dbReference>
<dbReference type="InterPro" id="IPR029767">
    <property type="entry name" value="WecB-like"/>
</dbReference>
<evidence type="ECO:0000256" key="1">
    <source>
        <dbReference type="ARBA" id="ARBA00023235"/>
    </source>
</evidence>
<name>A0ABT9ZT82_9BACI</name>
<dbReference type="CDD" id="cd03786">
    <property type="entry name" value="GTB_UDP-GlcNAc_2-Epimerase"/>
    <property type="match status" value="1"/>
</dbReference>
<evidence type="ECO:0000259" key="5">
    <source>
        <dbReference type="Pfam" id="PF02350"/>
    </source>
</evidence>
<evidence type="ECO:0000313" key="7">
    <source>
        <dbReference type="Proteomes" id="UP001230005"/>
    </source>
</evidence>
<dbReference type="EC" id="5.1.3.14" evidence="3"/>
<dbReference type="EMBL" id="JAUSUG010000006">
    <property type="protein sequence ID" value="MDQ0254445.1"/>
    <property type="molecule type" value="Genomic_DNA"/>
</dbReference>
<evidence type="ECO:0000256" key="3">
    <source>
        <dbReference type="ARBA" id="ARBA00038858"/>
    </source>
</evidence>
<organism evidence="6 7">
    <name type="scientific">Evansella vedderi</name>
    <dbReference type="NCBI Taxonomy" id="38282"/>
    <lineage>
        <taxon>Bacteria</taxon>
        <taxon>Bacillati</taxon>
        <taxon>Bacillota</taxon>
        <taxon>Bacilli</taxon>
        <taxon>Bacillales</taxon>
        <taxon>Bacillaceae</taxon>
        <taxon>Evansella</taxon>
    </lineage>
</organism>
<reference evidence="6 7" key="1">
    <citation type="submission" date="2023-07" db="EMBL/GenBank/DDBJ databases">
        <title>Genomic Encyclopedia of Type Strains, Phase IV (KMG-IV): sequencing the most valuable type-strain genomes for metagenomic binning, comparative biology and taxonomic classification.</title>
        <authorList>
            <person name="Goeker M."/>
        </authorList>
    </citation>
    <scope>NUCLEOTIDE SEQUENCE [LARGE SCALE GENOMIC DNA]</scope>
    <source>
        <strain evidence="6 7">DSM 9768</strain>
    </source>
</reference>
<protein>
    <recommendedName>
        <fullName evidence="3">UDP-N-acetylglucosamine 2-epimerase (non-hydrolyzing)</fullName>
        <ecNumber evidence="3">5.1.3.14</ecNumber>
    </recommendedName>
</protein>
<accession>A0ABT9ZT82</accession>
<dbReference type="Pfam" id="PF02350">
    <property type="entry name" value="Epimerase_2"/>
    <property type="match status" value="1"/>
</dbReference>
<dbReference type="GO" id="GO:0008761">
    <property type="term" value="F:UDP-N-acetylglucosamine 2-epimerase activity"/>
    <property type="evidence" value="ECO:0007669"/>
    <property type="project" value="UniProtKB-EC"/>
</dbReference>
<feature type="domain" description="UDP-N-acetylglucosamine 2-epimerase" evidence="5">
    <location>
        <begin position="32"/>
        <end position="365"/>
    </location>
</feature>
<proteinExistence type="inferred from homology"/>
<comment type="caution">
    <text evidence="6">The sequence shown here is derived from an EMBL/GenBank/DDBJ whole genome shotgun (WGS) entry which is preliminary data.</text>
</comment>
<dbReference type="PANTHER" id="PTHR43174:SF2">
    <property type="entry name" value="UDP-N-ACETYLGLUCOSAMINE 2-EPIMERASE"/>
    <property type="match status" value="1"/>
</dbReference>
<evidence type="ECO:0000256" key="4">
    <source>
        <dbReference type="RuleBase" id="RU003513"/>
    </source>
</evidence>
<keyword evidence="7" id="KW-1185">Reference proteome</keyword>
<comment type="similarity">
    <text evidence="2 4">Belongs to the UDP-N-acetylglucosamine 2-epimerase family.</text>
</comment>
<dbReference type="Proteomes" id="UP001230005">
    <property type="component" value="Unassembled WGS sequence"/>
</dbReference>
<dbReference type="Gene3D" id="3.40.50.2000">
    <property type="entry name" value="Glycogen Phosphorylase B"/>
    <property type="match status" value="2"/>
</dbReference>
<keyword evidence="1 4" id="KW-0413">Isomerase</keyword>
<evidence type="ECO:0000313" key="6">
    <source>
        <dbReference type="EMBL" id="MDQ0254445.1"/>
    </source>
</evidence>